<dbReference type="Pfam" id="PF00069">
    <property type="entry name" value="Pkinase"/>
    <property type="match status" value="1"/>
</dbReference>
<evidence type="ECO:0000313" key="10">
    <source>
        <dbReference type="Proteomes" id="UP001476798"/>
    </source>
</evidence>
<feature type="compositionally biased region" description="Basic and acidic residues" evidence="7">
    <location>
        <begin position="194"/>
        <end position="210"/>
    </location>
</feature>
<dbReference type="PROSITE" id="PS50011">
    <property type="entry name" value="PROTEIN_KINASE_DOM"/>
    <property type="match status" value="1"/>
</dbReference>
<evidence type="ECO:0000256" key="6">
    <source>
        <dbReference type="ARBA" id="ARBA00022840"/>
    </source>
</evidence>
<feature type="region of interest" description="Disordered" evidence="7">
    <location>
        <begin position="253"/>
        <end position="334"/>
    </location>
</feature>
<keyword evidence="6" id="KW-0067">ATP-binding</keyword>
<keyword evidence="4" id="KW-0547">Nucleotide-binding</keyword>
<feature type="compositionally biased region" description="Low complexity" evidence="7">
    <location>
        <begin position="279"/>
        <end position="290"/>
    </location>
</feature>
<organism evidence="9 10">
    <name type="scientific">Goodea atripinnis</name>
    <dbReference type="NCBI Taxonomy" id="208336"/>
    <lineage>
        <taxon>Eukaryota</taxon>
        <taxon>Metazoa</taxon>
        <taxon>Chordata</taxon>
        <taxon>Craniata</taxon>
        <taxon>Vertebrata</taxon>
        <taxon>Euteleostomi</taxon>
        <taxon>Actinopterygii</taxon>
        <taxon>Neopterygii</taxon>
        <taxon>Teleostei</taxon>
        <taxon>Neoteleostei</taxon>
        <taxon>Acanthomorphata</taxon>
        <taxon>Ovalentaria</taxon>
        <taxon>Atherinomorphae</taxon>
        <taxon>Cyprinodontiformes</taxon>
        <taxon>Goodeidae</taxon>
        <taxon>Goodea</taxon>
    </lineage>
</organism>
<feature type="region of interest" description="Disordered" evidence="7">
    <location>
        <begin position="149"/>
        <end position="179"/>
    </location>
</feature>
<evidence type="ECO:0000313" key="9">
    <source>
        <dbReference type="EMBL" id="MEQ2188534.1"/>
    </source>
</evidence>
<dbReference type="EMBL" id="JAHRIO010091185">
    <property type="protein sequence ID" value="MEQ2188534.1"/>
    <property type="molecule type" value="Genomic_DNA"/>
</dbReference>
<dbReference type="SUPFAM" id="SSF56112">
    <property type="entry name" value="Protein kinase-like (PK-like)"/>
    <property type="match status" value="1"/>
</dbReference>
<feature type="compositionally biased region" description="Acidic residues" evidence="7">
    <location>
        <begin position="149"/>
        <end position="168"/>
    </location>
</feature>
<evidence type="ECO:0000256" key="3">
    <source>
        <dbReference type="ARBA" id="ARBA00022679"/>
    </source>
</evidence>
<evidence type="ECO:0000256" key="4">
    <source>
        <dbReference type="ARBA" id="ARBA00022741"/>
    </source>
</evidence>
<sequence>IWSLGVILYMLVCGVPPFQETNDSETLVMILDCRYSVPEHVSDNCREMLQKDPCRRASLGEIEAHQWLQGLDDALLSPEAPPHWVTGAISATSSSLCAPESGDLLAMKSSTQQAFPGTWQPSLGFSLRPAPFEEPPVGKNVPALQQICEEDEEEEEEEEKEQEEDKEEQEGPREPEGELEEILECMEEVEDLGNTEKEEEKAEEMQRGNEDSGCVILDQPVSYRDDTLSQTSEVTQSSPAFRVSCCQLNISNRKEGQDEEMEPNNNTGKLPPLLPTPESCQSCISASSASLREKTEREEEQNEKNESTEKSRAQNTQGTRDESVPRAEQGKRHSIKLRDRLFQFPLCEKALAFNIPTQNKPKILPLAQYNCCHVL</sequence>
<comment type="caution">
    <text evidence="9">The sequence shown here is derived from an EMBL/GenBank/DDBJ whole genome shotgun (WGS) entry which is preliminary data.</text>
</comment>
<evidence type="ECO:0000256" key="5">
    <source>
        <dbReference type="ARBA" id="ARBA00022777"/>
    </source>
</evidence>
<feature type="domain" description="Protein kinase" evidence="8">
    <location>
        <begin position="1"/>
        <end position="68"/>
    </location>
</feature>
<feature type="region of interest" description="Disordered" evidence="7">
    <location>
        <begin position="191"/>
        <end position="217"/>
    </location>
</feature>
<keyword evidence="3" id="KW-0808">Transferase</keyword>
<keyword evidence="2" id="KW-0723">Serine/threonine-protein kinase</keyword>
<dbReference type="PANTHER" id="PTHR24346">
    <property type="entry name" value="MAP/MICROTUBULE AFFINITY-REGULATING KINASE"/>
    <property type="match status" value="1"/>
</dbReference>
<protein>
    <recommendedName>
        <fullName evidence="1">non-specific serine/threonine protein kinase</fullName>
        <ecNumber evidence="1">2.7.11.1</ecNumber>
    </recommendedName>
</protein>
<evidence type="ECO:0000256" key="2">
    <source>
        <dbReference type="ARBA" id="ARBA00022527"/>
    </source>
</evidence>
<reference evidence="9 10" key="1">
    <citation type="submission" date="2021-06" db="EMBL/GenBank/DDBJ databases">
        <authorList>
            <person name="Palmer J.M."/>
        </authorList>
    </citation>
    <scope>NUCLEOTIDE SEQUENCE [LARGE SCALE GENOMIC DNA]</scope>
    <source>
        <strain evidence="9 10">GA_2019</strain>
        <tissue evidence="9">Muscle</tissue>
    </source>
</reference>
<accession>A0ABV0PYH7</accession>
<feature type="compositionally biased region" description="Basic and acidic residues" evidence="7">
    <location>
        <begin position="319"/>
        <end position="334"/>
    </location>
</feature>
<proteinExistence type="predicted"/>
<dbReference type="InterPro" id="IPR011009">
    <property type="entry name" value="Kinase-like_dom_sf"/>
</dbReference>
<dbReference type="EC" id="2.7.11.1" evidence="1"/>
<evidence type="ECO:0000256" key="1">
    <source>
        <dbReference type="ARBA" id="ARBA00012513"/>
    </source>
</evidence>
<evidence type="ECO:0000259" key="8">
    <source>
        <dbReference type="PROSITE" id="PS50011"/>
    </source>
</evidence>
<gene>
    <name evidence="9" type="ORF">GOODEAATRI_016116</name>
</gene>
<feature type="compositionally biased region" description="Basic and acidic residues" evidence="7">
    <location>
        <begin position="291"/>
        <end position="312"/>
    </location>
</feature>
<keyword evidence="10" id="KW-1185">Reference proteome</keyword>
<dbReference type="PANTHER" id="PTHR24346:SF44">
    <property type="entry name" value="SET DOMAIN CONTAINING 6"/>
    <property type="match status" value="1"/>
</dbReference>
<keyword evidence="5" id="KW-0418">Kinase</keyword>
<evidence type="ECO:0000256" key="7">
    <source>
        <dbReference type="SAM" id="MobiDB-lite"/>
    </source>
</evidence>
<dbReference type="InterPro" id="IPR000719">
    <property type="entry name" value="Prot_kinase_dom"/>
</dbReference>
<feature type="non-terminal residue" evidence="9">
    <location>
        <position position="1"/>
    </location>
</feature>
<dbReference type="Gene3D" id="1.10.510.10">
    <property type="entry name" value="Transferase(Phosphotransferase) domain 1"/>
    <property type="match status" value="1"/>
</dbReference>
<name>A0ABV0PYH7_9TELE</name>
<dbReference type="Proteomes" id="UP001476798">
    <property type="component" value="Unassembled WGS sequence"/>
</dbReference>